<comment type="subcellular location">
    <subcellularLocation>
        <location evidence="1">Cell membrane</location>
    </subcellularLocation>
</comment>
<dbReference type="InterPro" id="IPR004090">
    <property type="entry name" value="Chemotax_Me-accpt_rcpt"/>
</dbReference>
<feature type="compositionally biased region" description="Polar residues" evidence="7">
    <location>
        <begin position="11"/>
        <end position="21"/>
    </location>
</feature>
<evidence type="ECO:0000256" key="1">
    <source>
        <dbReference type="ARBA" id="ARBA00004236"/>
    </source>
</evidence>
<dbReference type="Pfam" id="PF00672">
    <property type="entry name" value="HAMP"/>
    <property type="match status" value="1"/>
</dbReference>
<reference evidence="11 12" key="1">
    <citation type="submission" date="2021-11" db="EMBL/GenBank/DDBJ databases">
        <title>Draft genome sequence of Paenibacillus profundus YoMME, a new Gram-positive bacteria with exoelectrogenic properties.</title>
        <authorList>
            <person name="Hubenova Y."/>
            <person name="Hubenova E."/>
            <person name="Manasiev Y."/>
            <person name="Peykov S."/>
            <person name="Mitov M."/>
        </authorList>
    </citation>
    <scope>NUCLEOTIDE SEQUENCE [LARGE SCALE GENOMIC DNA]</scope>
    <source>
        <strain evidence="11 12">YoMME</strain>
    </source>
</reference>
<evidence type="ECO:0000256" key="8">
    <source>
        <dbReference type="SAM" id="Phobius"/>
    </source>
</evidence>
<evidence type="ECO:0000259" key="10">
    <source>
        <dbReference type="PROSITE" id="PS50885"/>
    </source>
</evidence>
<dbReference type="PROSITE" id="PS50885">
    <property type="entry name" value="HAMP"/>
    <property type="match status" value="1"/>
</dbReference>
<dbReference type="InterPro" id="IPR003660">
    <property type="entry name" value="HAMP_dom"/>
</dbReference>
<protein>
    <submittedName>
        <fullName evidence="11">Methyl-accepting chemotaxis protein</fullName>
    </submittedName>
</protein>
<dbReference type="SUPFAM" id="SSF58104">
    <property type="entry name" value="Methyl-accepting chemotaxis protein (MCP) signaling domain"/>
    <property type="match status" value="1"/>
</dbReference>
<dbReference type="PANTHER" id="PTHR32089">
    <property type="entry name" value="METHYL-ACCEPTING CHEMOTAXIS PROTEIN MCPB"/>
    <property type="match status" value="1"/>
</dbReference>
<proteinExistence type="inferred from homology"/>
<keyword evidence="8" id="KW-1133">Transmembrane helix</keyword>
<sequence length="708" mass="78165">MYTGKRLVTKASPSVTEQSSHSKNRPFRPLRSVGMKLFLLFFVSITLLVGSVGLFSYSQARQIIEQQLSYSQEQTVIQAGEKLDLFFSKYAELSQQILFDQDIQSALSLATQGQKLNDYGKLQIAKTIENNLKTYVFGNDALYGMYLIPVEEDGAMLFTSGLSAERLRELRHESWFKELLQQSGSKIWLPTTPNGVSGQSPNETFALARTVKSVNRGGTMYVMVMEIKSSVLKDQLVWNDADGSFVQMVSSEGKIVYAEDTTLIDQPPQIRLTTESSAQSGRDILVDQAGNELLGVYYRSPVTNWTLNGFTPIHTLLQDTLKIRNASWTAIVIALVVALFIGWYVMRRIGLPLQHMRDLMEEGADGHLGVRMTERSQDEIGQVASSFNTMMSRISELVKQTGNASDSVLQTANKLSVASQHTALSAKEIVMATEEIAHGSTTLAEEAERGNEWTGLTSAKMQQVIELNVDMYGAASEVEQASQRGTGYMNELNRKTELSESMVRALVSKVDALQSSTASVRHILELLTQLAKQTNILSLNAAIEAVRAGASGRGFRVVADEIRGLADETQRSIGVVGEMTEKIGQDVEETVSMLDRVYPVFQEQLQAVQDTDTIFHDVKRQMGLFMNKLDRATEALNELDETQKVMTEAMTSVSTVAEEAAATSEEVASLSNEQVSVSNQLVGLSSELEQVSQHLSECLSQFALNNDD</sequence>
<dbReference type="Gene3D" id="1.10.287.950">
    <property type="entry name" value="Methyl-accepting chemotaxis protein"/>
    <property type="match status" value="1"/>
</dbReference>
<dbReference type="SMART" id="SM00283">
    <property type="entry name" value="MA"/>
    <property type="match status" value="1"/>
</dbReference>
<dbReference type="Proteomes" id="UP001199916">
    <property type="component" value="Unassembled WGS sequence"/>
</dbReference>
<evidence type="ECO:0000256" key="6">
    <source>
        <dbReference type="PROSITE-ProRule" id="PRU00284"/>
    </source>
</evidence>
<feature type="domain" description="HAMP" evidence="10">
    <location>
        <begin position="347"/>
        <end position="399"/>
    </location>
</feature>
<comment type="caution">
    <text evidence="11">The sequence shown here is derived from an EMBL/GenBank/DDBJ whole genome shotgun (WGS) entry which is preliminary data.</text>
</comment>
<dbReference type="InterPro" id="IPR004089">
    <property type="entry name" value="MCPsignal_dom"/>
</dbReference>
<dbReference type="PROSITE" id="PS50111">
    <property type="entry name" value="CHEMOTAXIS_TRANSDUC_2"/>
    <property type="match status" value="1"/>
</dbReference>
<keyword evidence="3 8" id="KW-0472">Membrane</keyword>
<feature type="domain" description="Methyl-accepting transducer" evidence="9">
    <location>
        <begin position="425"/>
        <end position="668"/>
    </location>
</feature>
<dbReference type="RefSeq" id="WP_233698131.1">
    <property type="nucleotide sequence ID" value="NZ_JAJNBZ010000020.1"/>
</dbReference>
<evidence type="ECO:0000313" key="11">
    <source>
        <dbReference type="EMBL" id="MCE5171761.1"/>
    </source>
</evidence>
<evidence type="ECO:0000256" key="3">
    <source>
        <dbReference type="ARBA" id="ARBA00023136"/>
    </source>
</evidence>
<feature type="transmembrane region" description="Helical" evidence="8">
    <location>
        <begin position="326"/>
        <end position="346"/>
    </location>
</feature>
<dbReference type="PRINTS" id="PR00260">
    <property type="entry name" value="CHEMTRNSDUCR"/>
</dbReference>
<evidence type="ECO:0000256" key="2">
    <source>
        <dbReference type="ARBA" id="ARBA00022475"/>
    </source>
</evidence>
<keyword evidence="2" id="KW-1003">Cell membrane</keyword>
<dbReference type="CDD" id="cd06225">
    <property type="entry name" value="HAMP"/>
    <property type="match status" value="1"/>
</dbReference>
<evidence type="ECO:0000313" key="12">
    <source>
        <dbReference type="Proteomes" id="UP001199916"/>
    </source>
</evidence>
<dbReference type="EMBL" id="JAJNBZ010000020">
    <property type="protein sequence ID" value="MCE5171761.1"/>
    <property type="molecule type" value="Genomic_DNA"/>
</dbReference>
<gene>
    <name evidence="11" type="ORF">LQV63_21005</name>
</gene>
<dbReference type="PANTHER" id="PTHR32089:SF112">
    <property type="entry name" value="LYSOZYME-LIKE PROTEIN-RELATED"/>
    <property type="match status" value="1"/>
</dbReference>
<feature type="region of interest" description="Disordered" evidence="7">
    <location>
        <begin position="1"/>
        <end position="25"/>
    </location>
</feature>
<comment type="similarity">
    <text evidence="5">Belongs to the methyl-accepting chemotaxis (MCP) protein family.</text>
</comment>
<feature type="transmembrane region" description="Helical" evidence="8">
    <location>
        <begin position="37"/>
        <end position="57"/>
    </location>
</feature>
<keyword evidence="12" id="KW-1185">Reference proteome</keyword>
<dbReference type="SMART" id="SM00304">
    <property type="entry name" value="HAMP"/>
    <property type="match status" value="1"/>
</dbReference>
<accession>A0ABS8YJ01</accession>
<evidence type="ECO:0000256" key="5">
    <source>
        <dbReference type="ARBA" id="ARBA00029447"/>
    </source>
</evidence>
<organism evidence="11 12">
    <name type="scientific">Paenibacillus profundus</name>
    <dbReference type="NCBI Taxonomy" id="1173085"/>
    <lineage>
        <taxon>Bacteria</taxon>
        <taxon>Bacillati</taxon>
        <taxon>Bacillota</taxon>
        <taxon>Bacilli</taxon>
        <taxon>Bacillales</taxon>
        <taxon>Paenibacillaceae</taxon>
        <taxon>Paenibacillus</taxon>
    </lineage>
</organism>
<keyword evidence="8" id="KW-0812">Transmembrane</keyword>
<evidence type="ECO:0000259" key="9">
    <source>
        <dbReference type="PROSITE" id="PS50111"/>
    </source>
</evidence>
<evidence type="ECO:0000256" key="7">
    <source>
        <dbReference type="SAM" id="MobiDB-lite"/>
    </source>
</evidence>
<dbReference type="Gene3D" id="6.10.340.10">
    <property type="match status" value="1"/>
</dbReference>
<evidence type="ECO:0000256" key="4">
    <source>
        <dbReference type="ARBA" id="ARBA00023224"/>
    </source>
</evidence>
<keyword evidence="4 6" id="KW-0807">Transducer</keyword>
<dbReference type="Pfam" id="PF00015">
    <property type="entry name" value="MCPsignal"/>
    <property type="match status" value="1"/>
</dbReference>
<name>A0ABS8YJ01_9BACL</name>